<dbReference type="Gene3D" id="3.40.50.410">
    <property type="entry name" value="von Willebrand factor, type A domain"/>
    <property type="match status" value="1"/>
</dbReference>
<keyword evidence="2" id="KW-0479">Metal-binding</keyword>
<dbReference type="InterPro" id="IPR036465">
    <property type="entry name" value="vWFA_dom_sf"/>
</dbReference>
<feature type="domain" description="Sec23/Sec24 trunk" evidence="3">
    <location>
        <begin position="24"/>
        <end position="215"/>
    </location>
</feature>
<protein>
    <recommendedName>
        <fullName evidence="2">Protein transport protein SEC23</fullName>
    </recommendedName>
</protein>
<proteinExistence type="inferred from homology"/>
<dbReference type="Gene3D" id="2.60.40.1670">
    <property type="entry name" value="beta-sandwich domain of Sec23/24"/>
    <property type="match status" value="1"/>
</dbReference>
<dbReference type="GO" id="GO:0006886">
    <property type="term" value="P:intracellular protein transport"/>
    <property type="evidence" value="ECO:0007669"/>
    <property type="project" value="InterPro"/>
</dbReference>
<dbReference type="SUPFAM" id="SSF81995">
    <property type="entry name" value="beta-sandwich domain of Sec23/24"/>
    <property type="match status" value="1"/>
</dbReference>
<dbReference type="GO" id="GO:0005096">
    <property type="term" value="F:GTPase activator activity"/>
    <property type="evidence" value="ECO:0007669"/>
    <property type="project" value="TreeGrafter"/>
</dbReference>
<keyword evidence="2" id="KW-0653">Protein transport</keyword>
<dbReference type="GO" id="GO:0070971">
    <property type="term" value="C:endoplasmic reticulum exit site"/>
    <property type="evidence" value="ECO:0007669"/>
    <property type="project" value="TreeGrafter"/>
</dbReference>
<dbReference type="AlphaFoldDB" id="A0A8H6F6J1"/>
<evidence type="ECO:0000259" key="3">
    <source>
        <dbReference type="Pfam" id="PF04811"/>
    </source>
</evidence>
<dbReference type="PANTHER" id="PTHR11141">
    <property type="entry name" value="PROTEIN TRANSPORT PROTEIN SEC23"/>
    <property type="match status" value="1"/>
</dbReference>
<evidence type="ECO:0000256" key="1">
    <source>
        <dbReference type="ARBA" id="ARBA00025471"/>
    </source>
</evidence>
<accession>A0A8H6F6J1</accession>
<keyword evidence="2" id="KW-0862">Zinc</keyword>
<dbReference type="GO" id="GO:0000139">
    <property type="term" value="C:Golgi membrane"/>
    <property type="evidence" value="ECO:0007669"/>
    <property type="project" value="UniProtKB-SubCell"/>
</dbReference>
<gene>
    <name evidence="4" type="ORF">FOB64_000557</name>
</gene>
<dbReference type="EMBL" id="JABWAD010000007">
    <property type="protein sequence ID" value="KAF6072524.1"/>
    <property type="molecule type" value="Genomic_DNA"/>
</dbReference>
<evidence type="ECO:0000256" key="2">
    <source>
        <dbReference type="RuleBase" id="RU365030"/>
    </source>
</evidence>
<dbReference type="GO" id="GO:0005789">
    <property type="term" value="C:endoplasmic reticulum membrane"/>
    <property type="evidence" value="ECO:0007669"/>
    <property type="project" value="UniProtKB-SubCell"/>
</dbReference>
<keyword evidence="2" id="KW-0813">Transport</keyword>
<evidence type="ECO:0000313" key="4">
    <source>
        <dbReference type="EMBL" id="KAF6072524.1"/>
    </source>
</evidence>
<comment type="subcellular location">
    <subcellularLocation>
        <location evidence="2">Cytoplasm</location>
    </subcellularLocation>
    <subcellularLocation>
        <location evidence="2">Cytoplasmic vesicle</location>
        <location evidence="2">COPII-coated vesicle membrane</location>
        <topology evidence="2">Peripheral membrane protein</topology>
        <orientation evidence="2">Cytoplasmic side</orientation>
    </subcellularLocation>
    <subcellularLocation>
        <location evidence="2">Endoplasmic reticulum membrane</location>
        <topology evidence="2">Peripheral membrane protein</topology>
        <orientation evidence="2">Cytoplasmic side</orientation>
    </subcellularLocation>
    <subcellularLocation>
        <location evidence="2">Golgi apparatus membrane</location>
        <topology evidence="2">Peripheral membrane protein</topology>
        <orientation evidence="2">Cytoplasmic side</orientation>
    </subcellularLocation>
</comment>
<dbReference type="GO" id="GO:0090110">
    <property type="term" value="P:COPII-coated vesicle cargo loading"/>
    <property type="evidence" value="ECO:0007669"/>
    <property type="project" value="TreeGrafter"/>
</dbReference>
<keyword evidence="2" id="KW-0931">ER-Golgi transport</keyword>
<dbReference type="PANTHER" id="PTHR11141:SF0">
    <property type="entry name" value="PROTEIN TRANSPORT PROTEIN SEC23"/>
    <property type="match status" value="1"/>
</dbReference>
<keyword evidence="2" id="KW-0968">Cytoplasmic vesicle</keyword>
<dbReference type="InterPro" id="IPR037364">
    <property type="entry name" value="Sec23"/>
</dbReference>
<dbReference type="Pfam" id="PF04811">
    <property type="entry name" value="Sec23_trunk"/>
    <property type="match status" value="1"/>
</dbReference>
<evidence type="ECO:0000313" key="5">
    <source>
        <dbReference type="Proteomes" id="UP000536275"/>
    </source>
</evidence>
<keyword evidence="2" id="KW-0472">Membrane</keyword>
<keyword evidence="2" id="KW-0256">Endoplasmic reticulum</keyword>
<keyword evidence="2" id="KW-0963">Cytoplasm</keyword>
<name>A0A8H6F6J1_CANAX</name>
<dbReference type="Proteomes" id="UP000536275">
    <property type="component" value="Unassembled WGS sequence"/>
</dbReference>
<comment type="function">
    <text evidence="1 2">Component of the coat protein complex II (COPII) which promotes the formation of transport vesicles from the endoplasmic reticulum (ER). The coat has two main functions, the physical deformation of the endoplasmic reticulum membrane into vesicles and the selection of cargo molecules.</text>
</comment>
<dbReference type="SUPFAM" id="SSF53300">
    <property type="entry name" value="vWA-like"/>
    <property type="match status" value="1"/>
</dbReference>
<reference evidence="4 5" key="1">
    <citation type="submission" date="2020-03" db="EMBL/GenBank/DDBJ databases">
        <title>FDA dAtabase for Regulatory Grade micrObial Sequences (FDA-ARGOS): Supporting development and validation of Infectious Disease Dx tests.</title>
        <authorList>
            <person name="Campos J."/>
            <person name="Goldberg B."/>
            <person name="Tallon L."/>
            <person name="Sadzewicz L."/>
            <person name="Vavikolanu K."/>
            <person name="Mehta A."/>
            <person name="Aluvathingal J."/>
            <person name="Nadendla S."/>
            <person name="Nandy P."/>
            <person name="Geyer C."/>
            <person name="Yan Y."/>
            <person name="Sichtig H."/>
        </authorList>
    </citation>
    <scope>NUCLEOTIDE SEQUENCE [LARGE SCALE GENOMIC DNA]</scope>
    <source>
        <strain evidence="4 5">FDAARGOS_656</strain>
    </source>
</reference>
<dbReference type="InterPro" id="IPR006896">
    <property type="entry name" value="Sec23/24_trunk_dom"/>
</dbReference>
<comment type="similarity">
    <text evidence="2">Belongs to the SEC23/SEC24 family. SEC23 subfamily.</text>
</comment>
<dbReference type="GO" id="GO:0030127">
    <property type="term" value="C:COPII vesicle coat"/>
    <property type="evidence" value="ECO:0007669"/>
    <property type="project" value="InterPro"/>
</dbReference>
<keyword evidence="2" id="KW-0333">Golgi apparatus</keyword>
<sequence length="438" mass="49992">MRETSTTIDYELPHDITENTTTASPLTYYFVIDRYQHSEEESLNKLLASIVSTIKNNIPLGSMIGIMTFNKSVQLHKISTKETVEISRDDIPNCDKYWKINSNNLLRNNYVIELSENNMDSIINYILNIKPTYTEKHKPSRSTGLAHYIYSIMFSQSRVKNFIGKVLFFTSGACTEFPGKIVDENSPIRSHKDIYDLEAPFFPEASKFYTVLSYIANGQSIAQSVEIVKSSSSKTTQYNIDQASPVWSVSLYAGSLDQTLGSYQIKDMITRAIGLSHHKALLEVSTSIGLKTSKLIFNGGYALPSSYHKSSKYNHLYHIKIDDELGEFDSPHAKKAFTNRWKFNELKKDDTLSLFFKMESAKSTEDLSNGSITEIFIQFKLKSWDVVKNKWVTRVTTIRKPTTLSYVKTSTGKKNHQSMILKEQNLHLVLIKEFGRFC</sequence>
<dbReference type="GO" id="GO:0046872">
    <property type="term" value="F:metal ion binding"/>
    <property type="evidence" value="ECO:0007669"/>
    <property type="project" value="UniProtKB-KW"/>
</dbReference>
<organism evidence="4 5">
    <name type="scientific">Candida albicans</name>
    <name type="common">Yeast</name>
    <dbReference type="NCBI Taxonomy" id="5476"/>
    <lineage>
        <taxon>Eukaryota</taxon>
        <taxon>Fungi</taxon>
        <taxon>Dikarya</taxon>
        <taxon>Ascomycota</taxon>
        <taxon>Saccharomycotina</taxon>
        <taxon>Pichiomycetes</taxon>
        <taxon>Debaryomycetaceae</taxon>
        <taxon>Candida/Lodderomyces clade</taxon>
        <taxon>Candida</taxon>
    </lineage>
</organism>
<comment type="caution">
    <text evidence="4">The sequence shown here is derived from an EMBL/GenBank/DDBJ whole genome shotgun (WGS) entry which is preliminary data.</text>
</comment>